<accession>A0A5J4RVI7</accession>
<dbReference type="AlphaFoldDB" id="A0A5J4RVI7"/>
<comment type="caution">
    <text evidence="1">The sequence shown here is derived from an EMBL/GenBank/DDBJ whole genome shotgun (WGS) entry which is preliminary data.</text>
</comment>
<dbReference type="SUPFAM" id="SSF81301">
    <property type="entry name" value="Nucleotidyltransferase"/>
    <property type="match status" value="1"/>
</dbReference>
<evidence type="ECO:0000313" key="1">
    <source>
        <dbReference type="EMBL" id="KAA6336973.1"/>
    </source>
</evidence>
<dbReference type="Gene3D" id="3.30.460.10">
    <property type="entry name" value="Beta Polymerase, domain 2"/>
    <property type="match status" value="1"/>
</dbReference>
<organism evidence="1">
    <name type="scientific">termite gut metagenome</name>
    <dbReference type="NCBI Taxonomy" id="433724"/>
    <lineage>
        <taxon>unclassified sequences</taxon>
        <taxon>metagenomes</taxon>
        <taxon>organismal metagenomes</taxon>
    </lineage>
</organism>
<name>A0A5J4RVI7_9ZZZZ</name>
<dbReference type="InterPro" id="IPR043519">
    <property type="entry name" value="NT_sf"/>
</dbReference>
<protein>
    <submittedName>
        <fullName evidence="1">Uncharacterized protein</fullName>
    </submittedName>
</protein>
<gene>
    <name evidence="1" type="ORF">EZS27_014904</name>
</gene>
<dbReference type="EMBL" id="SNRY01000742">
    <property type="protein sequence ID" value="KAA6336973.1"/>
    <property type="molecule type" value="Genomic_DNA"/>
</dbReference>
<proteinExistence type="predicted"/>
<sequence>MNSIITDNMEKIRAVCDQHHVKSLFAFGDVCTDKFNDDSEVELLVSFKSLSFGDYADNYFQAVDSFEEVFHRPVDLVTDKALHDPYFTGFVHHTKKHLYGQ</sequence>
<reference evidence="1" key="1">
    <citation type="submission" date="2019-03" db="EMBL/GenBank/DDBJ databases">
        <title>Single cell metagenomics reveals metabolic interactions within the superorganism composed of flagellate Streblomastix strix and complex community of Bacteroidetes bacteria on its surface.</title>
        <authorList>
            <person name="Treitli S.C."/>
            <person name="Kolisko M."/>
            <person name="Husnik F."/>
            <person name="Keeling P."/>
            <person name="Hampl V."/>
        </authorList>
    </citation>
    <scope>NUCLEOTIDE SEQUENCE</scope>
    <source>
        <strain evidence="1">STM</strain>
    </source>
</reference>